<dbReference type="GeneID" id="81399463"/>
<reference evidence="2" key="1">
    <citation type="submission" date="2022-11" db="EMBL/GenBank/DDBJ databases">
        <authorList>
            <person name="Petersen C."/>
        </authorList>
    </citation>
    <scope>NUCLEOTIDE SEQUENCE</scope>
    <source>
        <strain evidence="2">IBT 34128</strain>
    </source>
</reference>
<evidence type="ECO:0000313" key="2">
    <source>
        <dbReference type="EMBL" id="KAJ5081505.1"/>
    </source>
</evidence>
<evidence type="ECO:0000313" key="3">
    <source>
        <dbReference type="Proteomes" id="UP001141434"/>
    </source>
</evidence>
<organism evidence="2 3">
    <name type="scientific">Penicillium alfredii</name>
    <dbReference type="NCBI Taxonomy" id="1506179"/>
    <lineage>
        <taxon>Eukaryota</taxon>
        <taxon>Fungi</taxon>
        <taxon>Dikarya</taxon>
        <taxon>Ascomycota</taxon>
        <taxon>Pezizomycotina</taxon>
        <taxon>Eurotiomycetes</taxon>
        <taxon>Eurotiomycetidae</taxon>
        <taxon>Eurotiales</taxon>
        <taxon>Aspergillaceae</taxon>
        <taxon>Penicillium</taxon>
    </lineage>
</organism>
<dbReference type="EMBL" id="JAPMSZ010000012">
    <property type="protein sequence ID" value="KAJ5081505.1"/>
    <property type="molecule type" value="Genomic_DNA"/>
</dbReference>
<proteinExistence type="predicted"/>
<dbReference type="Proteomes" id="UP001141434">
    <property type="component" value="Unassembled WGS sequence"/>
</dbReference>
<comment type="caution">
    <text evidence="2">The sequence shown here is derived from an EMBL/GenBank/DDBJ whole genome shotgun (WGS) entry which is preliminary data.</text>
</comment>
<sequence length="242" mass="28174">MQSRRYQKDPNINYWILFTGVDPRAFTRDFLNSNDKNMYRCWNSYDISQHLLLVRMPNSVAHEIAHGTFERKLFEALLPMSLEDRLESLRSTPFRAQSGAGKQADSSFAPDQLPQGRTDYWPTLVVETGFSESSSKLFSDVRWWLNESGGDVKMVLTIEIDRNRPQIVLEIWVLENSRMQRQQVVTVYKGNNNHVYLQGQPLVIDFEKLFLRPANTPRETDITLDDPALKKIATSVWKKQNF</sequence>
<gene>
    <name evidence="2" type="ORF">NUU61_009769</name>
</gene>
<dbReference type="RefSeq" id="XP_056506792.1">
    <property type="nucleotide sequence ID" value="XM_056660294.1"/>
</dbReference>
<evidence type="ECO:0000256" key="1">
    <source>
        <dbReference type="SAM" id="MobiDB-lite"/>
    </source>
</evidence>
<protein>
    <submittedName>
        <fullName evidence="2">Uncharacterized protein</fullName>
    </submittedName>
</protein>
<dbReference type="OrthoDB" id="76567at2759"/>
<dbReference type="AlphaFoldDB" id="A0A9W9EGW8"/>
<feature type="region of interest" description="Disordered" evidence="1">
    <location>
        <begin position="96"/>
        <end position="115"/>
    </location>
</feature>
<reference evidence="2" key="2">
    <citation type="journal article" date="2023" name="IMA Fungus">
        <title>Comparative genomic study of the Penicillium genus elucidates a diverse pangenome and 15 lateral gene transfer events.</title>
        <authorList>
            <person name="Petersen C."/>
            <person name="Sorensen T."/>
            <person name="Nielsen M.R."/>
            <person name="Sondergaard T.E."/>
            <person name="Sorensen J.L."/>
            <person name="Fitzpatrick D.A."/>
            <person name="Frisvad J.C."/>
            <person name="Nielsen K.L."/>
        </authorList>
    </citation>
    <scope>NUCLEOTIDE SEQUENCE</scope>
    <source>
        <strain evidence="2">IBT 34128</strain>
    </source>
</reference>
<accession>A0A9W9EGW8</accession>
<keyword evidence="3" id="KW-1185">Reference proteome</keyword>
<name>A0A9W9EGW8_9EURO</name>